<proteinExistence type="predicted"/>
<accession>A0A7R8WFU5</accession>
<gene>
    <name evidence="1" type="ORF">CTOB1V02_LOCUS8766</name>
</gene>
<protein>
    <submittedName>
        <fullName evidence="1">Uncharacterized protein</fullName>
    </submittedName>
</protein>
<reference evidence="1" key="1">
    <citation type="submission" date="2020-11" db="EMBL/GenBank/DDBJ databases">
        <authorList>
            <person name="Tran Van P."/>
        </authorList>
    </citation>
    <scope>NUCLEOTIDE SEQUENCE</scope>
</reference>
<evidence type="ECO:0000313" key="1">
    <source>
        <dbReference type="EMBL" id="CAD7230910.1"/>
    </source>
</evidence>
<organism evidence="1">
    <name type="scientific">Cyprideis torosa</name>
    <dbReference type="NCBI Taxonomy" id="163714"/>
    <lineage>
        <taxon>Eukaryota</taxon>
        <taxon>Metazoa</taxon>
        <taxon>Ecdysozoa</taxon>
        <taxon>Arthropoda</taxon>
        <taxon>Crustacea</taxon>
        <taxon>Oligostraca</taxon>
        <taxon>Ostracoda</taxon>
        <taxon>Podocopa</taxon>
        <taxon>Podocopida</taxon>
        <taxon>Cytherocopina</taxon>
        <taxon>Cytheroidea</taxon>
        <taxon>Cytherideidae</taxon>
        <taxon>Cyprideis</taxon>
    </lineage>
</organism>
<sequence>MILQLLRDGTLEAKLIDGRRSHPGAPIQRVHHSRLRSRTCSVEGQFPHVELVWRGSEDRENDDYKREQPGVTADLSSCPGLVGLGRACPFPTRSNLLLRRRRNSVLNLCRFRKVSSLNVHLLYHDGASSADHGLFVVIEARIAYVCPRVLVGRMTFDSLCRHNWFVWDQLRLRVLSPKLRRSTSLDLLHLLSEFCPVCLLRSFRSDEVGDGCHDVSPHPFAVLAAVFLLEQAVSKGRKSQLFLTPTATEQRTDFLQHPLRHPVGLPQPRLLRFSLEHLGRFSLKQTFDVVQIVATGGGGLDVSIVVHPQKSSQFFQIRQLLADVEVLWRQQEISN</sequence>
<dbReference type="AlphaFoldDB" id="A0A7R8WFU5"/>
<name>A0A7R8WFU5_9CRUS</name>
<dbReference type="EMBL" id="OB663055">
    <property type="protein sequence ID" value="CAD7230910.1"/>
    <property type="molecule type" value="Genomic_DNA"/>
</dbReference>